<dbReference type="Pfam" id="PF15891">
    <property type="entry name" value="Nuc_deoxyri_tr2"/>
    <property type="match status" value="1"/>
</dbReference>
<dbReference type="InterPro" id="IPR039470">
    <property type="entry name" value="Nuc_deoxyri_tr2"/>
</dbReference>
<keyword evidence="2" id="KW-1185">Reference proteome</keyword>
<sequence>MKFPETSQGEPLSLYMTDKPEQNPAFIHCGPLDDVDVGDRARIFLGGSIEMGKAPDWQAAFADKIAFLPIATFNPRRIHWDPNWKQDIKDKNLHHQIDWEMTNLEKVDLIILYLHPNTISPVSLLELGRFSQSGKLIVCCPEGYHRRGNVQYLCRKDNVLLLDDFDELVKTAIVKLEEIVKRKNLSALGHMWSFLTHVRDGIGLLYRGMARRIVRRS</sequence>
<evidence type="ECO:0000313" key="2">
    <source>
        <dbReference type="Proteomes" id="UP000800200"/>
    </source>
</evidence>
<dbReference type="OrthoDB" id="2893324at2759"/>
<gene>
    <name evidence="1" type="ORF">K469DRAFT_711811</name>
</gene>
<name>A0A6A6DSQ5_9PEZI</name>
<dbReference type="Proteomes" id="UP000800200">
    <property type="component" value="Unassembled WGS sequence"/>
</dbReference>
<dbReference type="Gene3D" id="3.40.50.450">
    <property type="match status" value="1"/>
</dbReference>
<evidence type="ECO:0000313" key="1">
    <source>
        <dbReference type="EMBL" id="KAF2182667.1"/>
    </source>
</evidence>
<organism evidence="1 2">
    <name type="scientific">Zopfia rhizophila CBS 207.26</name>
    <dbReference type="NCBI Taxonomy" id="1314779"/>
    <lineage>
        <taxon>Eukaryota</taxon>
        <taxon>Fungi</taxon>
        <taxon>Dikarya</taxon>
        <taxon>Ascomycota</taxon>
        <taxon>Pezizomycotina</taxon>
        <taxon>Dothideomycetes</taxon>
        <taxon>Dothideomycetes incertae sedis</taxon>
        <taxon>Zopfiaceae</taxon>
        <taxon>Zopfia</taxon>
    </lineage>
</organism>
<dbReference type="EMBL" id="ML994647">
    <property type="protein sequence ID" value="KAF2182667.1"/>
    <property type="molecule type" value="Genomic_DNA"/>
</dbReference>
<proteinExistence type="predicted"/>
<dbReference type="AlphaFoldDB" id="A0A6A6DSQ5"/>
<reference evidence="1" key="1">
    <citation type="journal article" date="2020" name="Stud. Mycol.">
        <title>101 Dothideomycetes genomes: a test case for predicting lifestyles and emergence of pathogens.</title>
        <authorList>
            <person name="Haridas S."/>
            <person name="Albert R."/>
            <person name="Binder M."/>
            <person name="Bloem J."/>
            <person name="Labutti K."/>
            <person name="Salamov A."/>
            <person name="Andreopoulos B."/>
            <person name="Baker S."/>
            <person name="Barry K."/>
            <person name="Bills G."/>
            <person name="Bluhm B."/>
            <person name="Cannon C."/>
            <person name="Castanera R."/>
            <person name="Culley D."/>
            <person name="Daum C."/>
            <person name="Ezra D."/>
            <person name="Gonzalez J."/>
            <person name="Henrissat B."/>
            <person name="Kuo A."/>
            <person name="Liang C."/>
            <person name="Lipzen A."/>
            <person name="Lutzoni F."/>
            <person name="Magnuson J."/>
            <person name="Mondo S."/>
            <person name="Nolan M."/>
            <person name="Ohm R."/>
            <person name="Pangilinan J."/>
            <person name="Park H.-J."/>
            <person name="Ramirez L."/>
            <person name="Alfaro M."/>
            <person name="Sun H."/>
            <person name="Tritt A."/>
            <person name="Yoshinaga Y."/>
            <person name="Zwiers L.-H."/>
            <person name="Turgeon B."/>
            <person name="Goodwin S."/>
            <person name="Spatafora J."/>
            <person name="Crous P."/>
            <person name="Grigoriev I."/>
        </authorList>
    </citation>
    <scope>NUCLEOTIDE SEQUENCE</scope>
    <source>
        <strain evidence="1">CBS 207.26</strain>
    </source>
</reference>
<accession>A0A6A6DSQ5</accession>
<protein>
    <submittedName>
        <fullName evidence="1">Uncharacterized protein</fullName>
    </submittedName>
</protein>